<feature type="transmembrane region" description="Helical" evidence="7">
    <location>
        <begin position="120"/>
        <end position="139"/>
    </location>
</feature>
<feature type="transmembrane region" description="Helical" evidence="7">
    <location>
        <begin position="89"/>
        <end position="108"/>
    </location>
</feature>
<keyword evidence="5 7" id="KW-1133">Transmembrane helix</keyword>
<dbReference type="Proteomes" id="UP000188388">
    <property type="component" value="Unassembled WGS sequence"/>
</dbReference>
<keyword evidence="6 7" id="KW-0472">Membrane</keyword>
<evidence type="ECO:0000256" key="1">
    <source>
        <dbReference type="ARBA" id="ARBA00004651"/>
    </source>
</evidence>
<evidence type="ECO:0000256" key="3">
    <source>
        <dbReference type="ARBA" id="ARBA00022475"/>
    </source>
</evidence>
<dbReference type="STRING" id="1631249.BQ8794_160087"/>
<dbReference type="InterPro" id="IPR032808">
    <property type="entry name" value="DoxX"/>
</dbReference>
<evidence type="ECO:0000313" key="8">
    <source>
        <dbReference type="EMBL" id="SIT54483.1"/>
    </source>
</evidence>
<evidence type="ECO:0000313" key="9">
    <source>
        <dbReference type="Proteomes" id="UP000188388"/>
    </source>
</evidence>
<evidence type="ECO:0000256" key="4">
    <source>
        <dbReference type="ARBA" id="ARBA00022692"/>
    </source>
</evidence>
<feature type="transmembrane region" description="Helical" evidence="7">
    <location>
        <begin position="29"/>
        <end position="53"/>
    </location>
</feature>
<evidence type="ECO:0000256" key="2">
    <source>
        <dbReference type="ARBA" id="ARBA00006679"/>
    </source>
</evidence>
<reference evidence="9" key="1">
    <citation type="submission" date="2017-01" db="EMBL/GenBank/DDBJ databases">
        <authorList>
            <person name="Brunel B."/>
        </authorList>
    </citation>
    <scope>NUCLEOTIDE SEQUENCE [LARGE SCALE GENOMIC DNA]</scope>
</reference>
<dbReference type="PANTHER" id="PTHR33452">
    <property type="entry name" value="OXIDOREDUCTASE CATD-RELATED"/>
    <property type="match status" value="1"/>
</dbReference>
<dbReference type="RefSeq" id="WP_077375645.1">
    <property type="nucleotide sequence ID" value="NZ_FTPD01000008.1"/>
</dbReference>
<sequence>MSTNTSVAGSGTVSNAASNASGTILLGRILLSVIFVLSGFGKLTAIAGTAGYFGSMGLPMPTVTAIVVGLIELLGGLAILIGFQTRITAWVLAIFTVATGLVAHTGWADQMQMISFMKNLAIAGGFLVLASSGAGAYSVDAKRG</sequence>
<comment type="similarity">
    <text evidence="2">Belongs to the DoxX family.</text>
</comment>
<dbReference type="GO" id="GO:0005886">
    <property type="term" value="C:plasma membrane"/>
    <property type="evidence" value="ECO:0007669"/>
    <property type="project" value="UniProtKB-SubCell"/>
</dbReference>
<evidence type="ECO:0000256" key="5">
    <source>
        <dbReference type="ARBA" id="ARBA00022989"/>
    </source>
</evidence>
<protein>
    <submittedName>
        <fullName evidence="8">Putative quinol oxidase subunit</fullName>
    </submittedName>
</protein>
<keyword evidence="9" id="KW-1185">Reference proteome</keyword>
<organism evidence="8 9">
    <name type="scientific">Mesorhizobium prunaredense</name>
    <dbReference type="NCBI Taxonomy" id="1631249"/>
    <lineage>
        <taxon>Bacteria</taxon>
        <taxon>Pseudomonadati</taxon>
        <taxon>Pseudomonadota</taxon>
        <taxon>Alphaproteobacteria</taxon>
        <taxon>Hyphomicrobiales</taxon>
        <taxon>Phyllobacteriaceae</taxon>
        <taxon>Mesorhizobium</taxon>
    </lineage>
</organism>
<feature type="transmembrane region" description="Helical" evidence="7">
    <location>
        <begin position="65"/>
        <end position="83"/>
    </location>
</feature>
<evidence type="ECO:0000256" key="6">
    <source>
        <dbReference type="ARBA" id="ARBA00023136"/>
    </source>
</evidence>
<dbReference type="EMBL" id="FTPD01000008">
    <property type="protein sequence ID" value="SIT54483.1"/>
    <property type="molecule type" value="Genomic_DNA"/>
</dbReference>
<evidence type="ECO:0000256" key="7">
    <source>
        <dbReference type="SAM" id="Phobius"/>
    </source>
</evidence>
<comment type="subcellular location">
    <subcellularLocation>
        <location evidence="1">Cell membrane</location>
        <topology evidence="1">Multi-pass membrane protein</topology>
    </subcellularLocation>
</comment>
<dbReference type="AlphaFoldDB" id="A0A1R3V3J6"/>
<dbReference type="PANTHER" id="PTHR33452:SF1">
    <property type="entry name" value="INNER MEMBRANE PROTEIN YPHA-RELATED"/>
    <property type="match status" value="1"/>
</dbReference>
<proteinExistence type="inferred from homology"/>
<name>A0A1R3V3J6_9HYPH</name>
<dbReference type="Pfam" id="PF07681">
    <property type="entry name" value="DoxX"/>
    <property type="match status" value="1"/>
</dbReference>
<keyword evidence="4 7" id="KW-0812">Transmembrane</keyword>
<accession>A0A1R3V3J6</accession>
<gene>
    <name evidence="8" type="primary">yqjF</name>
    <name evidence="8" type="ORF">BQ8794_160087</name>
</gene>
<keyword evidence="3" id="KW-1003">Cell membrane</keyword>
<dbReference type="InterPro" id="IPR051907">
    <property type="entry name" value="DoxX-like_oxidoreductase"/>
</dbReference>